<accession>E4Q881</accession>
<dbReference type="KEGG" id="chd:Calhy_2223"/>
<dbReference type="STRING" id="632292.Calhy_2223"/>
<dbReference type="Proteomes" id="UP000006890">
    <property type="component" value="Chromosome"/>
</dbReference>
<name>E4Q881_CALH1</name>
<dbReference type="AlphaFoldDB" id="E4Q881"/>
<evidence type="ECO:0000313" key="3">
    <source>
        <dbReference type="Proteomes" id="UP000006890"/>
    </source>
</evidence>
<dbReference type="HOGENOM" id="CLU_569482_0_0_9"/>
<keyword evidence="1" id="KW-0472">Membrane</keyword>
<feature type="transmembrane region" description="Helical" evidence="1">
    <location>
        <begin position="21"/>
        <end position="41"/>
    </location>
</feature>
<keyword evidence="3" id="KW-1185">Reference proteome</keyword>
<sequence length="492" mass="56585">MKKRGKVFKKPIVMKIKIYTKRLGISIAVFVFGILFIILLIRNFTLKNTPTQNDNITYIKNMFELKNAKLVEDNIVIEKLPDDTFMFKYLFEDSKSKYEIYMKEDQSIVYFKKFTPSDIVNRFSISDVKPKAFKTLYKFAPYTKGNVEIEVASMPNAYICVFNRYEGDKKVLGNWATVVLNKDNGELLEFSINWHQDINFKNAGKKGDEEGKILSSIKVVPVLSSDSFLKYTTMNNILGLKDVYYDFVDGKVYPQINLPTNTLNIRDYNSYVEYAQKKAQVEYVKLKFGKILNLLSSQARRISFSASEFSVSSGGEYSYTKKSFFGTVNITADKYGNILKAMADLKSSGEIKKVDSKVLNDRAEQIMQVLAGKYVVAKSYIFENDNQHTVSYKLYIGNAYIINGKLEITFDKLSGEVLKLDFDLGIRPEFMEKVKTLKSPSEYINLIKSSGFEEVYVLTKEYGKVYLYQKPVEAHLALKPKFDMTYLMHATK</sequence>
<dbReference type="EMBL" id="CP002219">
    <property type="protein sequence ID" value="ADQ07928.1"/>
    <property type="molecule type" value="Genomic_DNA"/>
</dbReference>
<proteinExistence type="predicted"/>
<gene>
    <name evidence="2" type="ordered locus">Calhy_2223</name>
</gene>
<keyword evidence="1" id="KW-0812">Transmembrane</keyword>
<organism evidence="2 3">
    <name type="scientific">Caldicellulosiruptor hydrothermalis (strain DSM 18901 / VKM B-2411 / 108)</name>
    <dbReference type="NCBI Taxonomy" id="632292"/>
    <lineage>
        <taxon>Bacteria</taxon>
        <taxon>Bacillati</taxon>
        <taxon>Bacillota</taxon>
        <taxon>Bacillota incertae sedis</taxon>
        <taxon>Caldicellulosiruptorales</taxon>
        <taxon>Caldicellulosiruptoraceae</taxon>
        <taxon>Caldicellulosiruptor</taxon>
    </lineage>
</organism>
<reference evidence="2 3" key="2">
    <citation type="journal article" date="2011" name="J. Bacteriol.">
        <title>Complete genome sequences for the anaerobic, extremely thermophilic plant biomass-degrading bacteria Caldicellulosiruptor hydrothermalis, Caldicellulosiruptor kristjanssonii, Caldicellulosiruptor kronotskyensis, Caldicellulosiruptor owensenis, and Caldicellulosiruptor lactoaceticus.</title>
        <authorList>
            <person name="Blumer-Schuette S.E."/>
            <person name="Ozdemir I."/>
            <person name="Mistry D."/>
            <person name="Lucas S."/>
            <person name="Lapidus A."/>
            <person name="Cheng J.F."/>
            <person name="Goodwin L.A."/>
            <person name="Pitluck S."/>
            <person name="Land M.L."/>
            <person name="Hauser L.J."/>
            <person name="Woyke T."/>
            <person name="Mikhailova N."/>
            <person name="Pati A."/>
            <person name="Kyrpides N.C."/>
            <person name="Ivanova N."/>
            <person name="Detter J.C."/>
            <person name="Walston-Davenport K."/>
            <person name="Han S."/>
            <person name="Adams M.W."/>
            <person name="Kelly R.M."/>
        </authorList>
    </citation>
    <scope>NUCLEOTIDE SEQUENCE [LARGE SCALE GENOMIC DNA]</scope>
    <source>
        <strain evidence="3">DSM 18901 / VKM B-2411 / 108</strain>
    </source>
</reference>
<protein>
    <submittedName>
        <fullName evidence="2">Uncharacterized protein</fullName>
    </submittedName>
</protein>
<evidence type="ECO:0000313" key="2">
    <source>
        <dbReference type="EMBL" id="ADQ07928.1"/>
    </source>
</evidence>
<evidence type="ECO:0000256" key="1">
    <source>
        <dbReference type="SAM" id="Phobius"/>
    </source>
</evidence>
<keyword evidence="1" id="KW-1133">Transmembrane helix</keyword>
<reference key="1">
    <citation type="submission" date="2010-09" db="EMBL/GenBank/DDBJ databases">
        <title>Complete sequence of Caldicellulosiruptor hydrothermalis 108.</title>
        <authorList>
            <consortium name="US DOE Joint Genome Institute"/>
            <person name="Lucas S."/>
            <person name="Copeland A."/>
            <person name="Lapidus A."/>
            <person name="Cheng J.-F."/>
            <person name="Bruce D."/>
            <person name="Goodwin L."/>
            <person name="Pitluck S."/>
            <person name="Davenport K."/>
            <person name="Detter J.C."/>
            <person name="Han C."/>
            <person name="Tapia R."/>
            <person name="Land M."/>
            <person name="Hauser L."/>
            <person name="Chang Y.-J."/>
            <person name="Jeffries C."/>
            <person name="Kyrpides N."/>
            <person name="Ivanova N."/>
            <person name="Mikhailova N."/>
            <person name="Blumer-Schuette S.E."/>
            <person name="Kelly R.M."/>
            <person name="Woyke T."/>
        </authorList>
    </citation>
    <scope>NUCLEOTIDE SEQUENCE</scope>
    <source>
        <strain>108</strain>
    </source>
</reference>